<organism evidence="2 3">
    <name type="scientific">Stephania cephalantha</name>
    <dbReference type="NCBI Taxonomy" id="152367"/>
    <lineage>
        <taxon>Eukaryota</taxon>
        <taxon>Viridiplantae</taxon>
        <taxon>Streptophyta</taxon>
        <taxon>Embryophyta</taxon>
        <taxon>Tracheophyta</taxon>
        <taxon>Spermatophyta</taxon>
        <taxon>Magnoliopsida</taxon>
        <taxon>Ranunculales</taxon>
        <taxon>Menispermaceae</taxon>
        <taxon>Menispermoideae</taxon>
        <taxon>Cissampelideae</taxon>
        <taxon>Stephania</taxon>
    </lineage>
</organism>
<name>A0AAP0ENT2_9MAGN</name>
<sequence>MCLINLVRFIFFAELLLLVHWSVHFFAIFYFKLLQNLFGVFLLTNKDFLFALFNFHSKKECH</sequence>
<gene>
    <name evidence="2" type="ORF">Scep_025611</name>
</gene>
<keyword evidence="1" id="KW-1133">Transmembrane helix</keyword>
<feature type="transmembrane region" description="Helical" evidence="1">
    <location>
        <begin position="9"/>
        <end position="31"/>
    </location>
</feature>
<keyword evidence="3" id="KW-1185">Reference proteome</keyword>
<keyword evidence="1" id="KW-0472">Membrane</keyword>
<proteinExistence type="predicted"/>
<protein>
    <submittedName>
        <fullName evidence="2">Uncharacterized protein</fullName>
    </submittedName>
</protein>
<keyword evidence="1" id="KW-0812">Transmembrane</keyword>
<accession>A0AAP0ENT2</accession>
<evidence type="ECO:0000256" key="1">
    <source>
        <dbReference type="SAM" id="Phobius"/>
    </source>
</evidence>
<comment type="caution">
    <text evidence="2">The sequence shown here is derived from an EMBL/GenBank/DDBJ whole genome shotgun (WGS) entry which is preliminary data.</text>
</comment>
<dbReference type="AlphaFoldDB" id="A0AAP0ENT2"/>
<dbReference type="Proteomes" id="UP001419268">
    <property type="component" value="Unassembled WGS sequence"/>
</dbReference>
<dbReference type="EMBL" id="JBBNAG010000011">
    <property type="protein sequence ID" value="KAK9094142.1"/>
    <property type="molecule type" value="Genomic_DNA"/>
</dbReference>
<evidence type="ECO:0000313" key="2">
    <source>
        <dbReference type="EMBL" id="KAK9094142.1"/>
    </source>
</evidence>
<reference evidence="2 3" key="1">
    <citation type="submission" date="2024-01" db="EMBL/GenBank/DDBJ databases">
        <title>Genome assemblies of Stephania.</title>
        <authorList>
            <person name="Yang L."/>
        </authorList>
    </citation>
    <scope>NUCLEOTIDE SEQUENCE [LARGE SCALE GENOMIC DNA]</scope>
    <source>
        <strain evidence="2">JXDWG</strain>
        <tissue evidence="2">Leaf</tissue>
    </source>
</reference>
<evidence type="ECO:0000313" key="3">
    <source>
        <dbReference type="Proteomes" id="UP001419268"/>
    </source>
</evidence>